<proteinExistence type="predicted"/>
<comment type="caution">
    <text evidence="1">The sequence shown here is derived from an EMBL/GenBank/DDBJ whole genome shotgun (WGS) entry which is preliminary data.</text>
</comment>
<reference evidence="1 2" key="1">
    <citation type="submission" date="2018-06" db="EMBL/GenBank/DDBJ databases">
        <title>Genome analysis of cellulolytic fungus Trichoderma lentiforme CFAM-422.</title>
        <authorList>
            <person name="Steindorff A.S."/>
            <person name="Formighieri E.F."/>
            <person name="Midorikawa G.E.O."/>
            <person name="Tamietti M.S."/>
            <person name="Ramos E.Z."/>
            <person name="Silva A.S."/>
            <person name="Bon E.P.S."/>
            <person name="Mendes T.D."/>
            <person name="Damaso M.C.T."/>
            <person name="Favaro L.C.L."/>
        </authorList>
    </citation>
    <scope>NUCLEOTIDE SEQUENCE [LARGE SCALE GENOMIC DNA]</scope>
    <source>
        <strain evidence="1 2">CFAM-422</strain>
    </source>
</reference>
<evidence type="ECO:0000313" key="2">
    <source>
        <dbReference type="Proteomes" id="UP000801864"/>
    </source>
</evidence>
<dbReference type="AlphaFoldDB" id="A0A9P4XA43"/>
<gene>
    <name evidence="1" type="ORF">CFAM422_009328</name>
</gene>
<dbReference type="Proteomes" id="UP000801864">
    <property type="component" value="Unassembled WGS sequence"/>
</dbReference>
<sequence length="77" mass="9103">MGVWEMRWRNFRIEAEWASLHKTQKWFDMSRYQMHITVARGGFSCGERDREIELASLFSFGGFTKRRKGGSRRDGLG</sequence>
<keyword evidence="2" id="KW-1185">Reference proteome</keyword>
<dbReference type="EMBL" id="QLNT01000017">
    <property type="protein sequence ID" value="KAF3066041.1"/>
    <property type="molecule type" value="Genomic_DNA"/>
</dbReference>
<accession>A0A9P4XA43</accession>
<name>A0A9P4XA43_9HYPO</name>
<organism evidence="1 2">
    <name type="scientific">Trichoderma lentiforme</name>
    <dbReference type="NCBI Taxonomy" id="1567552"/>
    <lineage>
        <taxon>Eukaryota</taxon>
        <taxon>Fungi</taxon>
        <taxon>Dikarya</taxon>
        <taxon>Ascomycota</taxon>
        <taxon>Pezizomycotina</taxon>
        <taxon>Sordariomycetes</taxon>
        <taxon>Hypocreomycetidae</taxon>
        <taxon>Hypocreales</taxon>
        <taxon>Hypocreaceae</taxon>
        <taxon>Trichoderma</taxon>
    </lineage>
</organism>
<protein>
    <submittedName>
        <fullName evidence="1">Uncharacterized protein</fullName>
    </submittedName>
</protein>
<evidence type="ECO:0000313" key="1">
    <source>
        <dbReference type="EMBL" id="KAF3066041.1"/>
    </source>
</evidence>